<comment type="caution">
    <text evidence="2">The sequence shown here is derived from an EMBL/GenBank/DDBJ whole genome shotgun (WGS) entry which is preliminary data.</text>
</comment>
<feature type="domain" description="GCVT N-terminal" evidence="1">
    <location>
        <begin position="9"/>
        <end position="84"/>
    </location>
</feature>
<proteinExistence type="predicted"/>
<dbReference type="Pfam" id="PF01571">
    <property type="entry name" value="GCV_T"/>
    <property type="match status" value="1"/>
</dbReference>
<dbReference type="RefSeq" id="XP_013256124.1">
    <property type="nucleotide sequence ID" value="XM_013400670.1"/>
</dbReference>
<dbReference type="OrthoDB" id="498204at2759"/>
<sequence length="97" mass="10708">MTKDHGGVRDIQFMQAKKTTIADCDAHLRQGISGDLGFEVWGQTKDSLKIYRAVVEQGKDYGIRQMGGPSKVVHHVEAAFATPTLDFIPAIHGSRRN</sequence>
<dbReference type="EMBL" id="AMGV01000013">
    <property type="protein sequence ID" value="KEF53534.1"/>
    <property type="molecule type" value="Genomic_DNA"/>
</dbReference>
<dbReference type="VEuPathDB" id="FungiDB:A1O9_10509"/>
<dbReference type="AlphaFoldDB" id="A0A072P083"/>
<accession>A0A072P083</accession>
<dbReference type="STRING" id="1182545.A0A072P083"/>
<dbReference type="InterPro" id="IPR027266">
    <property type="entry name" value="TrmE/GcvT-like"/>
</dbReference>
<name>A0A072P083_9EURO</name>
<dbReference type="HOGENOM" id="CLU_2346689_0_0_1"/>
<dbReference type="GeneID" id="25285413"/>
<reference evidence="2 3" key="1">
    <citation type="submission" date="2013-03" db="EMBL/GenBank/DDBJ databases">
        <title>The Genome Sequence of Exophiala aquamarina CBS 119918.</title>
        <authorList>
            <consortium name="The Broad Institute Genomics Platform"/>
            <person name="Cuomo C."/>
            <person name="de Hoog S."/>
            <person name="Gorbushina A."/>
            <person name="Walker B."/>
            <person name="Young S.K."/>
            <person name="Zeng Q."/>
            <person name="Gargeya S."/>
            <person name="Fitzgerald M."/>
            <person name="Haas B."/>
            <person name="Abouelleil A."/>
            <person name="Allen A.W."/>
            <person name="Alvarado L."/>
            <person name="Arachchi H.M."/>
            <person name="Berlin A.M."/>
            <person name="Chapman S.B."/>
            <person name="Gainer-Dewar J."/>
            <person name="Goldberg J."/>
            <person name="Griggs A."/>
            <person name="Gujja S."/>
            <person name="Hansen M."/>
            <person name="Howarth C."/>
            <person name="Imamovic A."/>
            <person name="Ireland A."/>
            <person name="Larimer J."/>
            <person name="McCowan C."/>
            <person name="Murphy C."/>
            <person name="Pearson M."/>
            <person name="Poon T.W."/>
            <person name="Priest M."/>
            <person name="Roberts A."/>
            <person name="Saif S."/>
            <person name="Shea T."/>
            <person name="Sisk P."/>
            <person name="Sykes S."/>
            <person name="Wortman J."/>
            <person name="Nusbaum C."/>
            <person name="Birren B."/>
        </authorList>
    </citation>
    <scope>NUCLEOTIDE SEQUENCE [LARGE SCALE GENOMIC DNA]</scope>
    <source>
        <strain evidence="2 3">CBS 119918</strain>
    </source>
</reference>
<dbReference type="SUPFAM" id="SSF103025">
    <property type="entry name" value="Folate-binding domain"/>
    <property type="match status" value="1"/>
</dbReference>
<dbReference type="Proteomes" id="UP000027920">
    <property type="component" value="Unassembled WGS sequence"/>
</dbReference>
<protein>
    <recommendedName>
        <fullName evidence="1">GCVT N-terminal domain-containing protein</fullName>
    </recommendedName>
</protein>
<evidence type="ECO:0000259" key="1">
    <source>
        <dbReference type="Pfam" id="PF01571"/>
    </source>
</evidence>
<organism evidence="2 3">
    <name type="scientific">Exophiala aquamarina CBS 119918</name>
    <dbReference type="NCBI Taxonomy" id="1182545"/>
    <lineage>
        <taxon>Eukaryota</taxon>
        <taxon>Fungi</taxon>
        <taxon>Dikarya</taxon>
        <taxon>Ascomycota</taxon>
        <taxon>Pezizomycotina</taxon>
        <taxon>Eurotiomycetes</taxon>
        <taxon>Chaetothyriomycetidae</taxon>
        <taxon>Chaetothyriales</taxon>
        <taxon>Herpotrichiellaceae</taxon>
        <taxon>Exophiala</taxon>
    </lineage>
</organism>
<gene>
    <name evidence="2" type="ORF">A1O9_10509</name>
</gene>
<dbReference type="InterPro" id="IPR006222">
    <property type="entry name" value="GCVT_N"/>
</dbReference>
<dbReference type="Gene3D" id="3.30.1360.120">
    <property type="entry name" value="Probable tRNA modification gtpase trme, domain 1"/>
    <property type="match status" value="1"/>
</dbReference>
<keyword evidence="3" id="KW-1185">Reference proteome</keyword>
<evidence type="ECO:0000313" key="3">
    <source>
        <dbReference type="Proteomes" id="UP000027920"/>
    </source>
</evidence>
<evidence type="ECO:0000313" key="2">
    <source>
        <dbReference type="EMBL" id="KEF53534.1"/>
    </source>
</evidence>